<gene>
    <name evidence="3" type="ORF">DVA86_21040</name>
</gene>
<dbReference type="InterPro" id="IPR016181">
    <property type="entry name" value="Acyl_CoA_acyltransferase"/>
</dbReference>
<keyword evidence="3" id="KW-0808">Transferase</keyword>
<evidence type="ECO:0000313" key="4">
    <source>
        <dbReference type="Proteomes" id="UP000254425"/>
    </source>
</evidence>
<dbReference type="AlphaFoldDB" id="A0A345XT03"/>
<dbReference type="Proteomes" id="UP000254425">
    <property type="component" value="Chromosome"/>
</dbReference>
<reference evidence="3 4" key="1">
    <citation type="submission" date="2018-07" db="EMBL/GenBank/DDBJ databases">
        <title>Draft genome of the type strain Streptomyces armeniacus ATCC 15676.</title>
        <authorList>
            <person name="Labana P."/>
            <person name="Gosse J.T."/>
            <person name="Boddy C.N."/>
        </authorList>
    </citation>
    <scope>NUCLEOTIDE SEQUENCE [LARGE SCALE GENOMIC DNA]</scope>
    <source>
        <strain evidence="3 4">ATCC 15676</strain>
    </source>
</reference>
<dbReference type="RefSeq" id="WP_208880452.1">
    <property type="nucleotide sequence ID" value="NZ_CP031320.1"/>
</dbReference>
<proteinExistence type="predicted"/>
<dbReference type="SUPFAM" id="SSF55729">
    <property type="entry name" value="Acyl-CoA N-acyltransferases (Nat)"/>
    <property type="match status" value="1"/>
</dbReference>
<evidence type="ECO:0000313" key="3">
    <source>
        <dbReference type="EMBL" id="AXK34769.1"/>
    </source>
</evidence>
<protein>
    <submittedName>
        <fullName evidence="3">N-acetyltransferase</fullName>
    </submittedName>
</protein>
<name>A0A345XT03_9ACTN</name>
<dbReference type="Gene3D" id="3.40.630.30">
    <property type="match status" value="1"/>
</dbReference>
<dbReference type="Pfam" id="PF00583">
    <property type="entry name" value="Acetyltransf_1"/>
    <property type="match status" value="1"/>
</dbReference>
<dbReference type="EMBL" id="CP031320">
    <property type="protein sequence ID" value="AXK34769.1"/>
    <property type="molecule type" value="Genomic_DNA"/>
</dbReference>
<evidence type="ECO:0000259" key="2">
    <source>
        <dbReference type="PROSITE" id="PS51186"/>
    </source>
</evidence>
<feature type="compositionally biased region" description="Low complexity" evidence="1">
    <location>
        <begin position="78"/>
        <end position="87"/>
    </location>
</feature>
<accession>A0A345XT03</accession>
<organism evidence="3 4">
    <name type="scientific">Streptomyces armeniacus</name>
    <dbReference type="NCBI Taxonomy" id="83291"/>
    <lineage>
        <taxon>Bacteria</taxon>
        <taxon>Bacillati</taxon>
        <taxon>Actinomycetota</taxon>
        <taxon>Actinomycetes</taxon>
        <taxon>Kitasatosporales</taxon>
        <taxon>Streptomycetaceae</taxon>
        <taxon>Streptomyces</taxon>
    </lineage>
</organism>
<feature type="region of interest" description="Disordered" evidence="1">
    <location>
        <begin position="66"/>
        <end position="87"/>
    </location>
</feature>
<dbReference type="CDD" id="cd04301">
    <property type="entry name" value="NAT_SF"/>
    <property type="match status" value="1"/>
</dbReference>
<dbReference type="GO" id="GO:0016747">
    <property type="term" value="F:acyltransferase activity, transferring groups other than amino-acyl groups"/>
    <property type="evidence" value="ECO:0007669"/>
    <property type="project" value="InterPro"/>
</dbReference>
<sequence length="176" mass="18336">MATTIRTAVVPVGEIFALRWGVLRGGLPRESAVFAEDEDPDAFHLAAYGPDTAPLGCGSFFREPFTGAPGAQRPPDAHAPAPDAEAATAADTATAADAAYRIRGMATAEQARGRGYGTAVLRAGVVEAVARGARLLWCTGRTDARGFYERHGFAVSGAEFVIEGVGPHVVLVREIG</sequence>
<dbReference type="PROSITE" id="PS51186">
    <property type="entry name" value="GNAT"/>
    <property type="match status" value="1"/>
</dbReference>
<evidence type="ECO:0000256" key="1">
    <source>
        <dbReference type="SAM" id="MobiDB-lite"/>
    </source>
</evidence>
<dbReference type="InterPro" id="IPR000182">
    <property type="entry name" value="GNAT_dom"/>
</dbReference>
<keyword evidence="4" id="KW-1185">Reference proteome</keyword>
<dbReference type="KEGG" id="sarm:DVA86_21040"/>
<feature type="domain" description="N-acetyltransferase" evidence="2">
    <location>
        <begin position="3"/>
        <end position="176"/>
    </location>
</feature>